<keyword evidence="3" id="KW-0472">Membrane</keyword>
<keyword evidence="2 8" id="KW-0732">Signal</keyword>
<accession>A0A926DK14</accession>
<feature type="lipid moiety-binding region" description="S-diacylglycerol cysteine" evidence="7">
    <location>
        <position position="21"/>
    </location>
</feature>
<comment type="subcellular location">
    <subcellularLocation>
        <location evidence="1">Membrane</location>
        <topology evidence="1">Lipid-anchor</topology>
    </subcellularLocation>
</comment>
<evidence type="ECO:0000313" key="9">
    <source>
        <dbReference type="EMBL" id="MBC8538530.1"/>
    </source>
</evidence>
<dbReference type="PANTHER" id="PTHR30429">
    <property type="entry name" value="D-METHIONINE-BINDING LIPOPROTEIN METQ"/>
    <property type="match status" value="1"/>
</dbReference>
<feature type="signal peptide" evidence="8">
    <location>
        <begin position="1"/>
        <end position="19"/>
    </location>
</feature>
<keyword evidence="10" id="KW-1185">Reference proteome</keyword>
<evidence type="ECO:0000256" key="1">
    <source>
        <dbReference type="ARBA" id="ARBA00004635"/>
    </source>
</evidence>
<comment type="similarity">
    <text evidence="6">Belongs to the nlpA lipoprotein family.</text>
</comment>
<evidence type="ECO:0000313" key="10">
    <source>
        <dbReference type="Proteomes" id="UP000617951"/>
    </source>
</evidence>
<dbReference type="InterPro" id="IPR004872">
    <property type="entry name" value="Lipoprotein_NlpA"/>
</dbReference>
<organism evidence="9 10">
    <name type="scientific">Guopingia tenuis</name>
    <dbReference type="NCBI Taxonomy" id="2763656"/>
    <lineage>
        <taxon>Bacteria</taxon>
        <taxon>Bacillati</taxon>
        <taxon>Bacillota</taxon>
        <taxon>Clostridia</taxon>
        <taxon>Christensenellales</taxon>
        <taxon>Christensenellaceae</taxon>
        <taxon>Guopingia</taxon>
    </lineage>
</organism>
<dbReference type="GO" id="GO:0016020">
    <property type="term" value="C:membrane"/>
    <property type="evidence" value="ECO:0007669"/>
    <property type="project" value="UniProtKB-SubCell"/>
</dbReference>
<comment type="caution">
    <text evidence="9">The sequence shown here is derived from an EMBL/GenBank/DDBJ whole genome shotgun (WGS) entry which is preliminary data.</text>
</comment>
<dbReference type="CDD" id="cd13597">
    <property type="entry name" value="PBP2_lipoprotein_Tp32"/>
    <property type="match status" value="1"/>
</dbReference>
<gene>
    <name evidence="9" type="ORF">H8693_06245</name>
</gene>
<keyword evidence="4" id="KW-0564">Palmitate</keyword>
<dbReference type="AlphaFoldDB" id="A0A926DK14"/>
<dbReference type="SUPFAM" id="SSF53850">
    <property type="entry name" value="Periplasmic binding protein-like II"/>
    <property type="match status" value="1"/>
</dbReference>
<evidence type="ECO:0000256" key="2">
    <source>
        <dbReference type="ARBA" id="ARBA00022729"/>
    </source>
</evidence>
<dbReference type="Pfam" id="PF03180">
    <property type="entry name" value="Lipoprotein_9"/>
    <property type="match status" value="1"/>
</dbReference>
<protein>
    <recommendedName>
        <fullName evidence="6">Lipoprotein</fullName>
    </recommendedName>
</protein>
<keyword evidence="5 6" id="KW-0449">Lipoprotein</keyword>
<feature type="chain" id="PRO_5039674340" description="Lipoprotein" evidence="8">
    <location>
        <begin position="20"/>
        <end position="283"/>
    </location>
</feature>
<dbReference type="RefSeq" id="WP_249280278.1">
    <property type="nucleotide sequence ID" value="NZ_JACRSS010000002.1"/>
</dbReference>
<dbReference type="PIRSF" id="PIRSF002854">
    <property type="entry name" value="MetQ"/>
    <property type="match status" value="1"/>
</dbReference>
<proteinExistence type="inferred from homology"/>
<evidence type="ECO:0000256" key="5">
    <source>
        <dbReference type="ARBA" id="ARBA00023288"/>
    </source>
</evidence>
<name>A0A926DK14_9FIRM</name>
<dbReference type="EMBL" id="JACRSS010000002">
    <property type="protein sequence ID" value="MBC8538530.1"/>
    <property type="molecule type" value="Genomic_DNA"/>
</dbReference>
<evidence type="ECO:0000256" key="8">
    <source>
        <dbReference type="SAM" id="SignalP"/>
    </source>
</evidence>
<reference evidence="9" key="1">
    <citation type="submission" date="2020-08" db="EMBL/GenBank/DDBJ databases">
        <title>Genome public.</title>
        <authorList>
            <person name="Liu C."/>
            <person name="Sun Q."/>
        </authorList>
    </citation>
    <scope>NUCLEOTIDE SEQUENCE</scope>
    <source>
        <strain evidence="9">NSJ-63</strain>
    </source>
</reference>
<sequence>MKKTIALVLALLLAVGLFAGCGAPQNTETSAPAENGASGDTKVIKVGASPTPHAEILAVAKEILAKEGYDLQIQEFPDYVIPNTAVEDGDLDANYFQHKQYLENFNAERGTHLAIAAEVHYEPFGLYPGKTASIAELKDGAKIAVPNDTTNEARALMLLEAQGLIKLKDGAGINATKLDIVENPKNLDIVELEAAQLPRSLQDVDMAVINGNYSLQAGLSIAEDSIAHEEDDSAARETYVNVLCVKEGHENDEAIQALAKALKSDEVKKFMEEKYAGGVVPLF</sequence>
<dbReference type="Proteomes" id="UP000617951">
    <property type="component" value="Unassembled WGS sequence"/>
</dbReference>
<dbReference type="Gene3D" id="3.40.190.10">
    <property type="entry name" value="Periplasmic binding protein-like II"/>
    <property type="match status" value="2"/>
</dbReference>
<evidence type="ECO:0000256" key="3">
    <source>
        <dbReference type="ARBA" id="ARBA00023136"/>
    </source>
</evidence>
<dbReference type="PROSITE" id="PS51257">
    <property type="entry name" value="PROKAR_LIPOPROTEIN"/>
    <property type="match status" value="1"/>
</dbReference>
<evidence type="ECO:0000256" key="4">
    <source>
        <dbReference type="ARBA" id="ARBA00023139"/>
    </source>
</evidence>
<dbReference type="PANTHER" id="PTHR30429:SF0">
    <property type="entry name" value="METHIONINE-BINDING LIPOPROTEIN METQ"/>
    <property type="match status" value="1"/>
</dbReference>
<evidence type="ECO:0000256" key="6">
    <source>
        <dbReference type="PIRNR" id="PIRNR002854"/>
    </source>
</evidence>
<evidence type="ECO:0000256" key="7">
    <source>
        <dbReference type="PIRSR" id="PIRSR002854-1"/>
    </source>
</evidence>